<dbReference type="InterPro" id="IPR056304">
    <property type="entry name" value="Lip-like_C"/>
</dbReference>
<keyword evidence="4" id="KW-0964">Secreted</keyword>
<dbReference type="PANTHER" id="PTHR34043">
    <property type="entry name" value="ALPHA/BETA-HYDROLASES SUPERFAMILY PROTEIN"/>
    <property type="match status" value="1"/>
</dbReference>
<organism evidence="9 10">
    <name type="scientific">Bradyrhizobium ontarionense</name>
    <dbReference type="NCBI Taxonomy" id="2898149"/>
    <lineage>
        <taxon>Bacteria</taxon>
        <taxon>Pseudomonadati</taxon>
        <taxon>Pseudomonadota</taxon>
        <taxon>Alphaproteobacteria</taxon>
        <taxon>Hyphomicrobiales</taxon>
        <taxon>Nitrobacteraceae</taxon>
        <taxon>Bradyrhizobium</taxon>
    </lineage>
</organism>
<protein>
    <recommendedName>
        <fullName evidence="3">triacylglycerol lipase</fullName>
        <ecNumber evidence="3">3.1.1.3</ecNumber>
    </recommendedName>
</protein>
<sequence length="386" mass="41989">MSLNLKSRNVIFVHGIFGWGENELPFSYWGDALAQFAGSRFDVHEVKCGPISSFHDRACEVFAQIKGGDFRYGKDAGGTVAGKRSVVARSQRKHVPPRPVLPDWSKENPVILIGHSAGAHTCLALQRLLAEDFFGEGSNADWIEAVICISGVLNGSTLTYMFGCNPVTGTLDQNPRRLIDAAVTIAKGVPALPLAGLDLWLDQWADTSAFVSGQDNLACDLTLSGCLAANARFSSNPNTYYLSLVTSMPARRTVLGIPLPFRFVGINPLLHGTAIYQADRADFVVGALPLPNWTTTLQLQIEAWRDNDGAVSTISQRFPFTHHQEPIGGEGFLSGVSVEKGRWYFERIENVVGRSFDHLDPAFGANMKPGAAAAQRDLYQKLAALL</sequence>
<evidence type="ECO:0000256" key="2">
    <source>
        <dbReference type="ARBA" id="ARBA00004613"/>
    </source>
</evidence>
<feature type="domain" description="Lipase-like C-terminal" evidence="8">
    <location>
        <begin position="9"/>
        <end position="130"/>
    </location>
</feature>
<dbReference type="Pfam" id="PF24708">
    <property type="entry name" value="Lip_C"/>
    <property type="match status" value="1"/>
</dbReference>
<proteinExistence type="predicted"/>
<keyword evidence="6" id="KW-0378">Hydrolase</keyword>
<accession>A0ABY3RFP9</accession>
<evidence type="ECO:0000259" key="8">
    <source>
        <dbReference type="Pfam" id="PF24708"/>
    </source>
</evidence>
<comment type="catalytic activity">
    <reaction evidence="1">
        <text>a triacylglycerol + H2O = a diacylglycerol + a fatty acid + H(+)</text>
        <dbReference type="Rhea" id="RHEA:12044"/>
        <dbReference type="ChEBI" id="CHEBI:15377"/>
        <dbReference type="ChEBI" id="CHEBI:15378"/>
        <dbReference type="ChEBI" id="CHEBI:17855"/>
        <dbReference type="ChEBI" id="CHEBI:18035"/>
        <dbReference type="ChEBI" id="CHEBI:28868"/>
        <dbReference type="EC" id="3.1.1.3"/>
    </reaction>
</comment>
<evidence type="ECO:0000313" key="10">
    <source>
        <dbReference type="Proteomes" id="UP001431010"/>
    </source>
</evidence>
<keyword evidence="7" id="KW-0443">Lipid metabolism</keyword>
<evidence type="ECO:0000313" key="9">
    <source>
        <dbReference type="EMBL" id="UFZ06079.1"/>
    </source>
</evidence>
<dbReference type="SUPFAM" id="SSF53474">
    <property type="entry name" value="alpha/beta-Hydrolases"/>
    <property type="match status" value="1"/>
</dbReference>
<name>A0ABY3RFP9_9BRAD</name>
<gene>
    <name evidence="9" type="ORF">LQG66_07185</name>
</gene>
<evidence type="ECO:0000256" key="1">
    <source>
        <dbReference type="ARBA" id="ARBA00001024"/>
    </source>
</evidence>
<evidence type="ECO:0000256" key="3">
    <source>
        <dbReference type="ARBA" id="ARBA00013279"/>
    </source>
</evidence>
<dbReference type="InterPro" id="IPR029058">
    <property type="entry name" value="AB_hydrolase_fold"/>
</dbReference>
<keyword evidence="5" id="KW-0732">Signal</keyword>
<keyword evidence="10" id="KW-1185">Reference proteome</keyword>
<reference evidence="9" key="1">
    <citation type="journal article" date="2024" name="Antonie Van Leeuwenhoek">
        <title>Bradyrhizobium ontarionense sp. nov., a novel bacterial symbiont isolated from Aeschynomene indica (Indian jointvetch), harbours photosynthesis, nitrogen fixation and nitrous oxide (N2O) reductase genes.</title>
        <authorList>
            <person name="Bromfield E.S.P."/>
            <person name="Cloutier S."/>
        </authorList>
    </citation>
    <scope>NUCLEOTIDE SEQUENCE</scope>
    <source>
        <strain evidence="9">A19</strain>
    </source>
</reference>
<dbReference type="EMBL" id="CP088156">
    <property type="protein sequence ID" value="UFZ06079.1"/>
    <property type="molecule type" value="Genomic_DNA"/>
</dbReference>
<dbReference type="Proteomes" id="UP001431010">
    <property type="component" value="Chromosome"/>
</dbReference>
<evidence type="ECO:0000256" key="4">
    <source>
        <dbReference type="ARBA" id="ARBA00022525"/>
    </source>
</evidence>
<dbReference type="EC" id="3.1.1.3" evidence="3"/>
<evidence type="ECO:0000256" key="7">
    <source>
        <dbReference type="ARBA" id="ARBA00023098"/>
    </source>
</evidence>
<evidence type="ECO:0000256" key="6">
    <source>
        <dbReference type="ARBA" id="ARBA00022801"/>
    </source>
</evidence>
<evidence type="ECO:0000256" key="5">
    <source>
        <dbReference type="ARBA" id="ARBA00022729"/>
    </source>
</evidence>
<comment type="subcellular location">
    <subcellularLocation>
        <location evidence="2">Secreted</location>
    </subcellularLocation>
</comment>
<dbReference type="RefSeq" id="WP_231324838.1">
    <property type="nucleotide sequence ID" value="NZ_CP088156.1"/>
</dbReference>
<dbReference type="PANTHER" id="PTHR34043:SF3">
    <property type="entry name" value="ALPHA_BETA-HYDROLASES SUPERFAMILY PROTEIN"/>
    <property type="match status" value="1"/>
</dbReference>
<dbReference type="Gene3D" id="3.40.50.1820">
    <property type="entry name" value="alpha/beta hydrolase"/>
    <property type="match status" value="1"/>
</dbReference>